<reference evidence="2 3" key="1">
    <citation type="submission" date="2024-09" db="EMBL/GenBank/DDBJ databases">
        <authorList>
            <person name="Ruan L."/>
        </authorList>
    </citation>
    <scope>NUCLEOTIDE SEQUENCE [LARGE SCALE GENOMIC DNA]</scope>
    <source>
        <strain evidence="2 3">D33</strain>
    </source>
</reference>
<comment type="caution">
    <text evidence="2">The sequence shown here is derived from an EMBL/GenBank/DDBJ whole genome shotgun (WGS) entry which is preliminary data.</text>
</comment>
<keyword evidence="1" id="KW-0812">Transmembrane</keyword>
<dbReference type="EMBL" id="JBHILM010000017">
    <property type="protein sequence ID" value="MFB5682445.1"/>
    <property type="molecule type" value="Genomic_DNA"/>
</dbReference>
<evidence type="ECO:0000256" key="1">
    <source>
        <dbReference type="SAM" id="Phobius"/>
    </source>
</evidence>
<proteinExistence type="predicted"/>
<gene>
    <name evidence="2" type="ORF">ACE3NQ_16080</name>
</gene>
<evidence type="ECO:0000313" key="2">
    <source>
        <dbReference type="EMBL" id="MFB5682445.1"/>
    </source>
</evidence>
<keyword evidence="1" id="KW-1133">Transmembrane helix</keyword>
<keyword evidence="1" id="KW-0472">Membrane</keyword>
<name>A0ABV5B9S1_9BACL</name>
<feature type="transmembrane region" description="Helical" evidence="1">
    <location>
        <begin position="6"/>
        <end position="23"/>
    </location>
</feature>
<protein>
    <submittedName>
        <fullName evidence="2">Uncharacterized protein</fullName>
    </submittedName>
</protein>
<dbReference type="RefSeq" id="WP_375533120.1">
    <property type="nucleotide sequence ID" value="NZ_JBHIRX010000009.1"/>
</dbReference>
<sequence length="42" mass="4750">MLTTEAGIALGIMMGTIILLVLYNRRRALRSRFDRADKEIGL</sequence>
<dbReference type="Proteomes" id="UP001580407">
    <property type="component" value="Unassembled WGS sequence"/>
</dbReference>
<accession>A0ABV5B9S1</accession>
<organism evidence="2 3">
    <name type="scientific">Paenibacillus terreus</name>
    <dbReference type="NCBI Taxonomy" id="1387834"/>
    <lineage>
        <taxon>Bacteria</taxon>
        <taxon>Bacillati</taxon>
        <taxon>Bacillota</taxon>
        <taxon>Bacilli</taxon>
        <taxon>Bacillales</taxon>
        <taxon>Paenibacillaceae</taxon>
        <taxon>Paenibacillus</taxon>
    </lineage>
</organism>
<evidence type="ECO:0000313" key="3">
    <source>
        <dbReference type="Proteomes" id="UP001580407"/>
    </source>
</evidence>
<keyword evidence="3" id="KW-1185">Reference proteome</keyword>